<keyword evidence="10" id="KW-0626">Porin</keyword>
<dbReference type="Proteomes" id="UP001204851">
    <property type="component" value="Unassembled WGS sequence"/>
</dbReference>
<evidence type="ECO:0000256" key="3">
    <source>
        <dbReference type="ARBA" id="ARBA00022448"/>
    </source>
</evidence>
<evidence type="ECO:0000259" key="16">
    <source>
        <dbReference type="Pfam" id="PF02563"/>
    </source>
</evidence>
<protein>
    <submittedName>
        <fullName evidence="19">Polysaccharide export protein EpsE</fullName>
    </submittedName>
</protein>
<gene>
    <name evidence="19" type="primary">epsE</name>
    <name evidence="19" type="ORF">M0L44_19420</name>
</gene>
<evidence type="ECO:0000256" key="15">
    <source>
        <dbReference type="SAM" id="SignalP"/>
    </source>
</evidence>
<feature type="chain" id="PRO_5045287371" evidence="15">
    <location>
        <begin position="25"/>
        <end position="271"/>
    </location>
</feature>
<keyword evidence="6" id="KW-0812">Transmembrane</keyword>
<evidence type="ECO:0000313" key="20">
    <source>
        <dbReference type="Proteomes" id="UP001204851"/>
    </source>
</evidence>
<evidence type="ECO:0000259" key="18">
    <source>
        <dbReference type="Pfam" id="PF22461"/>
    </source>
</evidence>
<evidence type="ECO:0000256" key="2">
    <source>
        <dbReference type="ARBA" id="ARBA00009450"/>
    </source>
</evidence>
<keyword evidence="9" id="KW-0406">Ion transport</keyword>
<keyword evidence="14" id="KW-0449">Lipoprotein</keyword>
<comment type="similarity">
    <text evidence="2">Belongs to the BexD/CtrA/VexA family.</text>
</comment>
<evidence type="ECO:0000313" key="19">
    <source>
        <dbReference type="EMBL" id="MCO5978874.1"/>
    </source>
</evidence>
<dbReference type="NCBIfam" id="TIGR03028">
    <property type="entry name" value="EpsE"/>
    <property type="match status" value="1"/>
</dbReference>
<evidence type="ECO:0000256" key="11">
    <source>
        <dbReference type="ARBA" id="ARBA00023136"/>
    </source>
</evidence>
<keyword evidence="13" id="KW-0998">Cell outer membrane</keyword>
<reference evidence="19 20" key="1">
    <citation type="submission" date="2022-06" db="EMBL/GenBank/DDBJ databases">
        <title>Ideonella sp. NS12-5 Genome sequencing and assembly.</title>
        <authorList>
            <person name="Jung Y."/>
        </authorList>
    </citation>
    <scope>NUCLEOTIDE SEQUENCE [LARGE SCALE GENOMIC DNA]</scope>
    <source>
        <strain evidence="19 20">NS12-5</strain>
    </source>
</reference>
<evidence type="ECO:0000256" key="5">
    <source>
        <dbReference type="ARBA" id="ARBA00022597"/>
    </source>
</evidence>
<evidence type="ECO:0000256" key="10">
    <source>
        <dbReference type="ARBA" id="ARBA00023114"/>
    </source>
</evidence>
<dbReference type="Gene3D" id="3.10.560.10">
    <property type="entry name" value="Outer membrane lipoprotein wza domain like"/>
    <property type="match status" value="2"/>
</dbReference>
<comment type="caution">
    <text evidence="19">The sequence shown here is derived from an EMBL/GenBank/DDBJ whole genome shotgun (WGS) entry which is preliminary data.</text>
</comment>
<comment type="subcellular location">
    <subcellularLocation>
        <location evidence="1">Cell outer membrane</location>
        <topology evidence="1">Multi-pass membrane protein</topology>
    </subcellularLocation>
</comment>
<keyword evidence="7 15" id="KW-0732">Signal</keyword>
<keyword evidence="5" id="KW-0762">Sugar transport</keyword>
<evidence type="ECO:0000256" key="13">
    <source>
        <dbReference type="ARBA" id="ARBA00023237"/>
    </source>
</evidence>
<keyword evidence="3" id="KW-0813">Transport</keyword>
<feature type="domain" description="SLBB" evidence="18">
    <location>
        <begin position="111"/>
        <end position="192"/>
    </location>
</feature>
<dbReference type="InterPro" id="IPR017478">
    <property type="entry name" value="Polysacc_export_EpsE"/>
</dbReference>
<dbReference type="InterPro" id="IPR003715">
    <property type="entry name" value="Poly_export_N"/>
</dbReference>
<dbReference type="InterPro" id="IPR049712">
    <property type="entry name" value="Poly_export"/>
</dbReference>
<feature type="domain" description="Polysaccharide export protein N-terminal" evidence="16">
    <location>
        <begin position="30"/>
        <end position="104"/>
    </location>
</feature>
<dbReference type="PANTHER" id="PTHR33619:SF3">
    <property type="entry name" value="POLYSACCHARIDE EXPORT PROTEIN GFCE-RELATED"/>
    <property type="match status" value="1"/>
</dbReference>
<keyword evidence="12" id="KW-0564">Palmitate</keyword>
<dbReference type="RefSeq" id="WP_252771828.1">
    <property type="nucleotide sequence ID" value="NZ_JAMXMC010000013.1"/>
</dbReference>
<dbReference type="Pfam" id="PF22461">
    <property type="entry name" value="SLBB_2"/>
    <property type="match status" value="1"/>
</dbReference>
<keyword evidence="11" id="KW-0472">Membrane</keyword>
<accession>A0ABT1BSH3</accession>
<proteinExistence type="inferred from homology"/>
<dbReference type="InterPro" id="IPR019554">
    <property type="entry name" value="Soluble_ligand-bd"/>
</dbReference>
<dbReference type="InterPro" id="IPR054765">
    <property type="entry name" value="SLBB_dom"/>
</dbReference>
<evidence type="ECO:0000256" key="4">
    <source>
        <dbReference type="ARBA" id="ARBA00022452"/>
    </source>
</evidence>
<evidence type="ECO:0000256" key="7">
    <source>
        <dbReference type="ARBA" id="ARBA00022729"/>
    </source>
</evidence>
<keyword evidence="8" id="KW-0625">Polysaccharide transport</keyword>
<organism evidence="19 20">
    <name type="scientific">Ideonella oryzae</name>
    <dbReference type="NCBI Taxonomy" id="2937441"/>
    <lineage>
        <taxon>Bacteria</taxon>
        <taxon>Pseudomonadati</taxon>
        <taxon>Pseudomonadota</taxon>
        <taxon>Betaproteobacteria</taxon>
        <taxon>Burkholderiales</taxon>
        <taxon>Sphaerotilaceae</taxon>
        <taxon>Ideonella</taxon>
    </lineage>
</organism>
<dbReference type="Pfam" id="PF10531">
    <property type="entry name" value="SLBB"/>
    <property type="match status" value="1"/>
</dbReference>
<evidence type="ECO:0000256" key="14">
    <source>
        <dbReference type="ARBA" id="ARBA00023288"/>
    </source>
</evidence>
<feature type="signal peptide" evidence="15">
    <location>
        <begin position="1"/>
        <end position="24"/>
    </location>
</feature>
<keyword evidence="4" id="KW-1134">Transmembrane beta strand</keyword>
<evidence type="ECO:0000256" key="12">
    <source>
        <dbReference type="ARBA" id="ARBA00023139"/>
    </source>
</evidence>
<dbReference type="PANTHER" id="PTHR33619">
    <property type="entry name" value="POLYSACCHARIDE EXPORT PROTEIN GFCE-RELATED"/>
    <property type="match status" value="1"/>
</dbReference>
<sequence>MKQLLRSLFVAFLTAFVVLSPVRAAGTVEVPEYRLGGGDLIKILVYQNPDLTLETRLSDSGSASYPLLGTIKLGGLTVAEAERLIANGLRKGEFVKDPQVTVVLETARGSQVSVLGQVQKPGRYVLETGQTHLSDVLAMAGGLTPQLGADQVTVVGSRDGKPFRKEVDLAQMFASAERPNDLLMQGNDVVYVDRAPVFYIYGEVQKPGQLRLERGMTLLQGLAAGGGLTQRGTERGIRIHRRTPTGTQILESDMQARLQDGDVIYVQQSLF</sequence>
<evidence type="ECO:0000256" key="1">
    <source>
        <dbReference type="ARBA" id="ARBA00004571"/>
    </source>
</evidence>
<evidence type="ECO:0000256" key="8">
    <source>
        <dbReference type="ARBA" id="ARBA00023047"/>
    </source>
</evidence>
<dbReference type="EMBL" id="JAMXMC010000013">
    <property type="protein sequence ID" value="MCO5978874.1"/>
    <property type="molecule type" value="Genomic_DNA"/>
</dbReference>
<evidence type="ECO:0000256" key="6">
    <source>
        <dbReference type="ARBA" id="ARBA00022692"/>
    </source>
</evidence>
<dbReference type="Pfam" id="PF02563">
    <property type="entry name" value="Poly_export"/>
    <property type="match status" value="1"/>
</dbReference>
<feature type="domain" description="Soluble ligand binding" evidence="17">
    <location>
        <begin position="197"/>
        <end position="248"/>
    </location>
</feature>
<keyword evidence="20" id="KW-1185">Reference proteome</keyword>
<evidence type="ECO:0000256" key="9">
    <source>
        <dbReference type="ARBA" id="ARBA00023065"/>
    </source>
</evidence>
<evidence type="ECO:0000259" key="17">
    <source>
        <dbReference type="Pfam" id="PF10531"/>
    </source>
</evidence>
<name>A0ABT1BSH3_9BURK</name>